<comment type="caution">
    <text evidence="2">The sequence shown here is derived from an EMBL/GenBank/DDBJ whole genome shotgun (WGS) entry which is preliminary data.</text>
</comment>
<evidence type="ECO:0000313" key="3">
    <source>
        <dbReference type="Proteomes" id="UP001206925"/>
    </source>
</evidence>
<dbReference type="GO" id="GO:0008194">
    <property type="term" value="F:UDP-glycosyltransferase activity"/>
    <property type="evidence" value="ECO:0007669"/>
    <property type="project" value="InterPro"/>
</dbReference>
<dbReference type="EMBL" id="JAMZMK010009159">
    <property type="protein sequence ID" value="KAI7736955.1"/>
    <property type="molecule type" value="Genomic_DNA"/>
</dbReference>
<evidence type="ECO:0000256" key="1">
    <source>
        <dbReference type="ARBA" id="ARBA00022679"/>
    </source>
</evidence>
<dbReference type="Pfam" id="PF00201">
    <property type="entry name" value="UDPGT"/>
    <property type="match status" value="1"/>
</dbReference>
<dbReference type="Gene3D" id="3.40.50.2000">
    <property type="entry name" value="Glycogen Phosphorylase B"/>
    <property type="match status" value="1"/>
</dbReference>
<keyword evidence="1" id="KW-0808">Transferase</keyword>
<dbReference type="InterPro" id="IPR002213">
    <property type="entry name" value="UDP_glucos_trans"/>
</dbReference>
<accession>A0AAD5C916</accession>
<dbReference type="PANTHER" id="PTHR48045:SF21">
    <property type="entry name" value="UDP-GLYCOSYLTRANSFERASE 83A1"/>
    <property type="match status" value="1"/>
</dbReference>
<protein>
    <submittedName>
        <fullName evidence="2">Uncharacterized protein</fullName>
    </submittedName>
</protein>
<name>A0AAD5C916_AMBAR</name>
<dbReference type="SUPFAM" id="SSF53756">
    <property type="entry name" value="UDP-Glycosyltransferase/glycogen phosphorylase"/>
    <property type="match status" value="1"/>
</dbReference>
<proteinExistence type="predicted"/>
<organism evidence="2 3">
    <name type="scientific">Ambrosia artemisiifolia</name>
    <name type="common">Common ragweed</name>
    <dbReference type="NCBI Taxonomy" id="4212"/>
    <lineage>
        <taxon>Eukaryota</taxon>
        <taxon>Viridiplantae</taxon>
        <taxon>Streptophyta</taxon>
        <taxon>Embryophyta</taxon>
        <taxon>Tracheophyta</taxon>
        <taxon>Spermatophyta</taxon>
        <taxon>Magnoliopsida</taxon>
        <taxon>eudicotyledons</taxon>
        <taxon>Gunneridae</taxon>
        <taxon>Pentapetalae</taxon>
        <taxon>asterids</taxon>
        <taxon>campanulids</taxon>
        <taxon>Asterales</taxon>
        <taxon>Asteraceae</taxon>
        <taxon>Asteroideae</taxon>
        <taxon>Heliantheae alliance</taxon>
        <taxon>Heliantheae</taxon>
        <taxon>Ambrosia</taxon>
    </lineage>
</organism>
<gene>
    <name evidence="2" type="ORF">M8C21_019218</name>
</gene>
<dbReference type="Proteomes" id="UP001206925">
    <property type="component" value="Unassembled WGS sequence"/>
</dbReference>
<reference evidence="2" key="1">
    <citation type="submission" date="2022-06" db="EMBL/GenBank/DDBJ databases">
        <title>Uncovering the hologenomic basis of an extraordinary plant invasion.</title>
        <authorList>
            <person name="Bieker V.C."/>
            <person name="Martin M.D."/>
            <person name="Gilbert T."/>
            <person name="Hodgins K."/>
            <person name="Battlay P."/>
            <person name="Petersen B."/>
            <person name="Wilson J."/>
        </authorList>
    </citation>
    <scope>NUCLEOTIDE SEQUENCE</scope>
    <source>
        <strain evidence="2">AA19_3_7</strain>
        <tissue evidence="2">Leaf</tissue>
    </source>
</reference>
<sequence>MDRSQFLELALGLELNNRPFLWSGASTTVLNHPSMACFLSHRSWNSVLEGINSCIPLMCWSYFADQFINQRYVYDVWNLEDRITVQ</sequence>
<dbReference type="PANTHER" id="PTHR48045">
    <property type="entry name" value="UDP-GLYCOSYLTRANSFERASE 72B1"/>
    <property type="match status" value="1"/>
</dbReference>
<keyword evidence="3" id="KW-1185">Reference proteome</keyword>
<dbReference type="AlphaFoldDB" id="A0AAD5C916"/>
<evidence type="ECO:0000313" key="2">
    <source>
        <dbReference type="EMBL" id="KAI7736955.1"/>
    </source>
</evidence>